<dbReference type="Proteomes" id="UP000814128">
    <property type="component" value="Unassembled WGS sequence"/>
</dbReference>
<organism evidence="1 2">
    <name type="scientific">Vararia minispora EC-137</name>
    <dbReference type="NCBI Taxonomy" id="1314806"/>
    <lineage>
        <taxon>Eukaryota</taxon>
        <taxon>Fungi</taxon>
        <taxon>Dikarya</taxon>
        <taxon>Basidiomycota</taxon>
        <taxon>Agaricomycotina</taxon>
        <taxon>Agaricomycetes</taxon>
        <taxon>Russulales</taxon>
        <taxon>Lachnocladiaceae</taxon>
        <taxon>Vararia</taxon>
    </lineage>
</organism>
<reference evidence="1" key="2">
    <citation type="journal article" date="2022" name="New Phytol.">
        <title>Evolutionary transition to the ectomycorrhizal habit in the genomes of a hyperdiverse lineage of mushroom-forming fungi.</title>
        <authorList>
            <person name="Looney B."/>
            <person name="Miyauchi S."/>
            <person name="Morin E."/>
            <person name="Drula E."/>
            <person name="Courty P.E."/>
            <person name="Kohler A."/>
            <person name="Kuo A."/>
            <person name="LaButti K."/>
            <person name="Pangilinan J."/>
            <person name="Lipzen A."/>
            <person name="Riley R."/>
            <person name="Andreopoulos W."/>
            <person name="He G."/>
            <person name="Johnson J."/>
            <person name="Nolan M."/>
            <person name="Tritt A."/>
            <person name="Barry K.W."/>
            <person name="Grigoriev I.V."/>
            <person name="Nagy L.G."/>
            <person name="Hibbett D."/>
            <person name="Henrissat B."/>
            <person name="Matheny P.B."/>
            <person name="Labbe J."/>
            <person name="Martin F.M."/>
        </authorList>
    </citation>
    <scope>NUCLEOTIDE SEQUENCE</scope>
    <source>
        <strain evidence="1">EC-137</strain>
    </source>
</reference>
<gene>
    <name evidence="1" type="ORF">K488DRAFT_52398</name>
</gene>
<accession>A0ACB8QHG5</accession>
<evidence type="ECO:0000313" key="2">
    <source>
        <dbReference type="Proteomes" id="UP000814128"/>
    </source>
</evidence>
<proteinExistence type="predicted"/>
<comment type="caution">
    <text evidence="1">The sequence shown here is derived from an EMBL/GenBank/DDBJ whole genome shotgun (WGS) entry which is preliminary data.</text>
</comment>
<protein>
    <submittedName>
        <fullName evidence="1">Terpene synthase</fullName>
    </submittedName>
</protein>
<keyword evidence="2" id="KW-1185">Reference proteome</keyword>
<dbReference type="EMBL" id="MU273586">
    <property type="protein sequence ID" value="KAI0031288.1"/>
    <property type="molecule type" value="Genomic_DNA"/>
</dbReference>
<reference evidence="1" key="1">
    <citation type="submission" date="2021-02" db="EMBL/GenBank/DDBJ databases">
        <authorList>
            <consortium name="DOE Joint Genome Institute"/>
            <person name="Ahrendt S."/>
            <person name="Looney B.P."/>
            <person name="Miyauchi S."/>
            <person name="Morin E."/>
            <person name="Drula E."/>
            <person name="Courty P.E."/>
            <person name="Chicoki N."/>
            <person name="Fauchery L."/>
            <person name="Kohler A."/>
            <person name="Kuo A."/>
            <person name="Labutti K."/>
            <person name="Pangilinan J."/>
            <person name="Lipzen A."/>
            <person name="Riley R."/>
            <person name="Andreopoulos W."/>
            <person name="He G."/>
            <person name="Johnson J."/>
            <person name="Barry K.W."/>
            <person name="Grigoriev I.V."/>
            <person name="Nagy L."/>
            <person name="Hibbett D."/>
            <person name="Henrissat B."/>
            <person name="Matheny P.B."/>
            <person name="Labbe J."/>
            <person name="Martin F."/>
        </authorList>
    </citation>
    <scope>NUCLEOTIDE SEQUENCE</scope>
    <source>
        <strain evidence="1">EC-137</strain>
    </source>
</reference>
<evidence type="ECO:0000313" key="1">
    <source>
        <dbReference type="EMBL" id="KAI0031288.1"/>
    </source>
</evidence>
<sequence>MWPPLRIPDDPSQPWTDYSRWRLHNTDDGAHLWEYLRTDEQLAAWPQTSADKYWAGIPLNLPDLPKPATPLDAARNGYEFYKHLQANDGHWAGEYGGPMFLLPGFVIGSYVTGMSFKDEERLEMIRYIINHTNDDGGIGLHIEGPSTCFGTSLNYIAMRLLGLPADHPAAVRTRAALHKMGGAISAPSWGKFWMSILNVYDWEGNNPIPAELWLLPDWVPFHPSRWWVHCRIVFTPMSYLYGIRFTAPEDPLILALREELYVQPYDAIDWPAQRNNVWHVDLYQPHSRIMDFANVILKLVEPCMPPPVHRAALARVYEQIVFEDENTGYQTIGPVSKMMNLIARAHVEGRESDAYKCHERKRQDFLWLGKEGMMVTGTNGSQLWDIGFITQALVETGLAREPRNRESLVRALQWLDQCQIREDPPHHERNYRHRTKGAWPFSTREQGFTVSDCTGEGLKSVLYLQNQLDFTPKLVSEARMRDAVDTILSLQNADGGFASYELVRGSTLMELLNPAEVFGKIMVEYEYAECTTSAITALSIFRRHYPDYRAADIERTIRHAIQFMHAIQKPEGGWYGSWGISFTYATMFALESLALGGETYQTSAAARRACDFLVGKQRADGGWGESFKSCELESWVDHEHTQVVGTCWATLALMYAQYPDPTPIARAVRLVMARQLPDGSWPQEAIEGIFNNSCAISYPNFKFAFTIWMLGRAHGYLEERGALGLVAQE</sequence>
<name>A0ACB8QHG5_9AGAM</name>